<dbReference type="InterPro" id="IPR018247">
    <property type="entry name" value="EF_Hand_1_Ca_BS"/>
</dbReference>
<dbReference type="GO" id="GO:0005509">
    <property type="term" value="F:calcium ion binding"/>
    <property type="evidence" value="ECO:0007669"/>
    <property type="project" value="InterPro"/>
</dbReference>
<feature type="domain" description="EF-hand" evidence="2">
    <location>
        <begin position="229"/>
        <end position="264"/>
    </location>
</feature>
<dbReference type="InterPro" id="IPR002048">
    <property type="entry name" value="EF_hand_dom"/>
</dbReference>
<dbReference type="GO" id="GO:0004843">
    <property type="term" value="F:cysteine-type deubiquitinase activity"/>
    <property type="evidence" value="ECO:0007669"/>
    <property type="project" value="TreeGrafter"/>
</dbReference>
<comment type="caution">
    <text evidence="3">The sequence shown here is derived from an EMBL/GenBank/DDBJ whole genome shotgun (WGS) entry which is preliminary data.</text>
</comment>
<dbReference type="CDD" id="cd00051">
    <property type="entry name" value="EFh"/>
    <property type="match status" value="1"/>
</dbReference>
<feature type="coiled-coil region" evidence="1">
    <location>
        <begin position="4524"/>
        <end position="4555"/>
    </location>
</feature>
<dbReference type="PANTHER" id="PTHR12931:SF15">
    <property type="entry name" value="UBIQUITIN THIOESTERASE OTUBAIN-LIKE"/>
    <property type="match status" value="1"/>
</dbReference>
<feature type="coiled-coil region" evidence="1">
    <location>
        <begin position="391"/>
        <end position="425"/>
    </location>
</feature>
<dbReference type="Pfam" id="PF13499">
    <property type="entry name" value="EF-hand_7"/>
    <property type="match status" value="1"/>
</dbReference>
<sequence>MTTDLDNDLYKEDADFLYDQLVQFSQRDKLPFPKQDDFIDYEIRDILHAPTIKIVQEGLFTSWRRYVRLNRLAFYKHCNESDYSRKIKLILKNKALEPERPKREGQLQQCYKGYCLIEDFMKINFKHAETREFADFLNVMGVIRPKVQLINYLQIIRNTYVKLPILIEMRQFQSIYTHHKFDQENAANFIQLAFRRYKNHMTEVQKQIRIMSSLNAEELFVIIKDKISNSDKSLKEVFEIFDYNKDGHIEFNEFIQAFRDSNIPVAEEVLQTVFKYFDINNNNSIQYMEFLSKIQVRTVSNDSLLSVQFKVEQTVEQLRQVMRREFKDLQEMINSLQASDRLKIKKIEFLDFVMTYTLRFSKIQLDNMFHYLDHNNKNYLTIEDFSQIFTRQSLHEVREEKKENKQQEQRAIQNMQSEIDNAKFLYHYIQAEDMQGFIQERDNQLLDLLKTNSQQGVAGKRVSFSMADIETRANIYKNSLLKLEILIQQISIKVLLKLQQSGLTVKQFFSQFTQKFPEKFIEPKEFLLMLNVLFNQVMDVSLSNALFRIISNQYTARVSLAKFEELIMIGQQISPIQLRMKFNYGSYVAKLKPKLLEEFQKVATISIDMKTVTLKQTLSILNQFGLKLEMFEIQKLADSSIISLKDRMYTVDYGRLLQLMFPDVYLGEQLVLKKFGMVILKLWRRMKQSYFLKKASGKFNKKSNKRLPKPLGTKRSLKEKMSETLPAVQKQNEYSKIKSGDLYSFAKTIILECVEGAAYFAETQIFTQQKQHTFQKRPTIKDLFIFHPFQAFELPNLLGTLSYDFLTQRLYMPDKQSILYTQDVCGNRMLQNINIGTKLPFNKSFIVDCLIFNQKMFILKSNWQLQMWSMSQKSDRHELAIDLREGAPNAQQNAQHLWQCEDLLLVVSSQRTHVHIISSVSLHIIRIVNFVCILDFHFKYMNEIMNKVATRLIQDTNSKFPIKLEMTLAEMEQQEQKRRESLNFMVQFKDSRVQKGKLLHFFTNNQASDKEIVKQYFDQICDEEGYISQQQYEEILKDKQKNKYNIYDALNIIKISKVNLRQLFSTYDDGKNIVTQKQLFEMLESFNMKPQVRQNFVCAFPNGISFQEFSKLIESPITYDELLHRCESNHIDLVKLFQECDVYNVGLLDRNDFYFVLSSLPFGLLDTEIDQLASQQVYDSESGRIKYREKPQAMKQRVKQVQFINDLNVVIASVHYPKRGTIFCLNDKNILALLEHHKEAPILHYVNESGCLLSAEGQELCIWTIYRDLTLKYDVNPPWTIKPQINIKLNAQISQIGYLPFNQLVMVATTDGISFYDPVSYQQQSSKVQVRIKPGYYKELEEFSANQQVPLVHQLELQKIVSLSTGMLQTPFESEDATLGSTLLSLEFMIIMTEIPMGQNSKNLLNPVKIVLVHRQSLEIPSTQLDVVVPQNVLNQIQSDLERILQQALMGKRARGVIGIEKELNKEQLKVHTKRQLIKLSKQLTLNKQPCQQDILNEISHSCGGILSYSFVYNLLRSCQCLNPHNISFEEFKYIVQYSEEYKPVVKIQNQIESKLQGLVREGKIDLPLEFELQKAMRLSNDKILMKHQFKKLLMKFKAYSNEKDLNDFVQNDFVSLKSLMDKFENDKLIYKLRMISRPDQIIKEIQKLGIPRQFLARLAVADENGDGILTKKQFMSAVSENQALFSEFFDLYSENLNDEPIIRIKQITSKLLSVSEGLQIKKMLNTLAKVKNTLIYRQLGLTHLFRVNEMPYHDFCDCVMDLKIPDVTEKDVKFLADCLAVESNKIIPFQSFQHYLHKLSASDQFLLVADYEDLLHTAEEILQNKEVLRLKIPNQQPCQPWDLRGLLTFLDFDSVDRFLIKVLEMNEFTYDQLIDKCVNFVNKINLQKKDGKSHQQGLLQLVTEDPKNKYVNVIKLGSLVKSQSYVQIQKIFQQCIQLDNDKNGFIELPIFCNVIAYNVVVEQSLLVNFQLEWKALTQEDNLNYNRFFKEYVEFEQIASNQDKQNNLNQLLIRFAYAVNKSGINLGFVLKRFYNYDNQDFLTQPQFLQLLEQVQLQLTQNEINDLTQFLGEDITHTNLLKYYTIASKNTAIVYDSAIWETAGTQISISTINKLGKWQQSKDLMKSIDFKRLFNQYEPSEQQQIIRFACVGCRTTLEEAQQLTKEIRLNQADLSQYFVNPLLFSESLPQIVKSKVKEQVSKTKFNGAGKMAQEPLDDQISVLTKKIQQAMKNLNTTVLKILLNQNIIVSANGQITRSEFKKLLDSLPYVWTMKEKHNLYQKFREPINILDFICLFDARDDISFYIDIIIQKLFMGLYGLQLTLYTFFTQIGRVEVKQSELSDHLKQFMSGWEAKALLKQLFQDETQILTISIFLEAFRLYGFNDLQLLLRSGLQVLNDSTIDVMYEIEQSGSNQELTIQQIQQLFNRMSIHISLQCLFCLLNNYLMDKTKKHPMYEQKMIKYNIKEFLQFLSQQKVAKSQVKQFYEKLQESHLQIFEFFAVCDSHQDYAITEDEFKYGFTQLQIQRMDHIWLDFEKVDMRVPFQNFLKAFLQTGCIQWQEQEHQDTFILAIKKLGNLNESFIKLADGDQITYKSLKRCHQKHKLDISLEELQLYYSKLKQKYKTLTYKEFAQAMQGERQIEIIHQAFSSLANVKTREFPETMTLDQLKQFLTKKQIPTQHISVIVNSFEKQTITNKELEQKQLDYSNLSNLKEQLTSEKLLQFCHAIIKQLKGQPNQFSKIYTQHGLGSINQITYQNLYTFLNYLDVNTTSDILKLFFNTVDTEQRNIVKSTEIESLLRRSQTQARVKTLDHTKKAEVNELLRKGIKNIVATIQSKKIRYDKQLDKIELAEFVNQYCILNEQQIDLLMEAISDNSQVQKPTWGDFASYMLEDNQQKANVFFKECLELFQDMLRRLNIRVSCAVKYFGQKRIFIREFIHMMLSLGFNPLKLKLNYKKIKLIFEQHGGDEMSDLEFLMLMSEQEGPGTQLSQPVLEVLMNLYRFAIKNQLSKQQLYNLMNLNKSGWIQSEELEQAIHMIDPQIQLTQIRALSSYLTQEDQLIKVGSLIKLIYIGGSLNDNSIEVNAFFTRVFEPSLLHDIVQLEQIGTGFDGLVPQITISLQDFLHLVPKHKEQDIALMIKSFGLKQDQLDLEKIYECLININEDLQVGSKLQCKEGKQEQIIEEMPLEQSVVLKFQDQRVQQHTLKGQYEMEIIEHICAILNQNQMSLMKSVFQEKGYLSVQEFQLLLNNIGVCLSIDQVRALIKLFDFKSDGNILHYTELLSVIEQQGYQIIKDEAQQVNVYNKLLQKFFALEFGDLNYNDQMTVNEFYRLISLEGERHPFDDNEFQRLANLFTQQGMIQKNLILRILGTQKQNFVDHDLIDKQLLKNIFYRFNGFELVLNCVKKIRELFNQNIDSIKQQDDSGLMQISLQINVNNIYLKIKQIMNYILNDIQLIQAGVFNLLNQQFQAQYIQPHLTIRSERTKMSQMQLSLTSVFLTPIPETQFIPVHIPQIEGKQMYYMLGRIAANNAPVIVSVWTVPILQTVCYDGVMLRQHIMEVLRFQSILNQTCKLYGVCEKKNNMGTEVHAFVQFEGTNLNTICQQTGGLLKIPQLVLSGQMIYVAKLWLGQILSIMCDIQNYGYAFPMMRTEILYIFNDEVHLSELTGIQSVNINKFQSGVDIKLLVESVLQQEYKDLSLAPEFYSKSIQEITNMADTWSFGVIIFELLFGHKPSIISNSGCYQGEKYLSLTEPSDYEQGDLLQKEVFQNLRKELADIIDMKSQSITQQILLQLDHKSLGAYIKHLFKNVNTDESMLNQISELIDLMCSCLQYEPHNRPQLQSIQKSNILNVDLQNARQIARPIINYKNPRIIFESQIYQPSRQIALAIVKNKPVEIESIVQIIKLFNQTILFSIMDEQKLDLISYLFHSRVLDILNFIVLHLNYKYDLPQLVQQFSQIFIELQQHLQQQESPASQHVEAIITTLVKFTLGEPYRLISDKMFMAPESGFFSIRDDELDHEFKDKNQFYSYWTPSIYKIVAPIYKDMISESGVGSGNMVAIRNYIQLCTEKQVSPFDMNKFAVNVAPVKYNTIARSSEYYSEVMSVSDSHLQIANYLNGSFSKSSVKIALNYVSSLIKSNKISKLQVLVDSRITNLLIQLVTDQEFRTSVLQMFAHITIAFRNEVPTSLRIEHSNQGLVQQYQQNNAVHLLRNLSIISHILTNKNKLSNERFLSFQPTEQNQSESNKIQQLNLYVAEQIFALPTIYQGLFVDIKTDPDLVYKIIGNLLQWPKVGKYALGGSTQQLLVEMFRPMALQAEHKKSNNLQLSLKLYDEIITMALPNTIDLIHSSKVRIMLQTHNLLVPEKSSSEKFVKMSKSLSNQWKEQKSTITQEIRDQVSILMNGRSLTKKQIPPIFAQIKQALKQIQAYVVYTSKDKLLSNPEERRFISNAFQMIMSIFNDLLTFGQLHQECCDLLQSLADFIMYITLISPLLIFDIEDMQSTKNSIIWLRDTVDFIYEFHIEWDRVNEERRMRIEEINRLKQEEQEKNQKFVESLQQKQNIQESKINKNVTFKLPTDKSVILTQQQQQSQSQSQFQSQLQSIKHSQQVSIAMQNQSLQQSQITVNNQLSQAQLSQTQIVKSQTNQSQIKNVSKRLQEPPNSQSQLQLEYAVKLELRPYSSNKLIQCALNLLKCLTAIIDSNINQYLQLLTFLNIGTWYTNLTFKQWIIFERVVGPSLEETLIIKNQVDESMVRTSLFEAIGKCQNHGLQEQLINAGFIKGIFSYLLNNTKSFEVQKIVKTHSYVPFIHWMPYRHEALIYFTAIIWERKNCVNFYNEMMIEVHARNTLQEESNHLTTKVDNKSKEANSTIMFTRVYMLCILISANDSGLLFLMKQLKISQKLLQLFQTNEDFRQLFQGIYQYLVSEELEL</sequence>
<dbReference type="OMA" id="HITIAFR"/>
<name>A0A8S1UW33_PAROT</name>
<keyword evidence="4" id="KW-1185">Reference proteome</keyword>
<protein>
    <recommendedName>
        <fullName evidence="2">EF-hand domain-containing protein</fullName>
    </recommendedName>
</protein>
<feature type="domain" description="EF-hand" evidence="2">
    <location>
        <begin position="360"/>
        <end position="395"/>
    </location>
</feature>
<evidence type="ECO:0000313" key="3">
    <source>
        <dbReference type="EMBL" id="CAD8169270.1"/>
    </source>
</evidence>
<keyword evidence="1" id="KW-0175">Coiled coil</keyword>
<dbReference type="SMART" id="SM00054">
    <property type="entry name" value="EFh"/>
    <property type="match status" value="6"/>
</dbReference>
<dbReference type="EMBL" id="CAJJDP010000053">
    <property type="protein sequence ID" value="CAD8169270.1"/>
    <property type="molecule type" value="Genomic_DNA"/>
</dbReference>
<dbReference type="GO" id="GO:0005634">
    <property type="term" value="C:nucleus"/>
    <property type="evidence" value="ECO:0007669"/>
    <property type="project" value="TreeGrafter"/>
</dbReference>
<evidence type="ECO:0000313" key="4">
    <source>
        <dbReference type="Proteomes" id="UP000683925"/>
    </source>
</evidence>
<dbReference type="OrthoDB" id="291557at2759"/>
<dbReference type="PANTHER" id="PTHR12931">
    <property type="entry name" value="UBIQUITIN THIOLESTERASE PROTEIN OTUB"/>
    <property type="match status" value="1"/>
</dbReference>
<proteinExistence type="predicted"/>
<dbReference type="Proteomes" id="UP000683925">
    <property type="component" value="Unassembled WGS sequence"/>
</dbReference>
<dbReference type="PROSITE" id="PS50222">
    <property type="entry name" value="EF_HAND_2"/>
    <property type="match status" value="4"/>
</dbReference>
<organism evidence="3 4">
    <name type="scientific">Paramecium octaurelia</name>
    <dbReference type="NCBI Taxonomy" id="43137"/>
    <lineage>
        <taxon>Eukaryota</taxon>
        <taxon>Sar</taxon>
        <taxon>Alveolata</taxon>
        <taxon>Ciliophora</taxon>
        <taxon>Intramacronucleata</taxon>
        <taxon>Oligohymenophorea</taxon>
        <taxon>Peniculida</taxon>
        <taxon>Parameciidae</taxon>
        <taxon>Paramecium</taxon>
    </lineage>
</organism>
<dbReference type="GO" id="GO:0043130">
    <property type="term" value="F:ubiquitin binding"/>
    <property type="evidence" value="ECO:0007669"/>
    <property type="project" value="TreeGrafter"/>
</dbReference>
<accession>A0A8S1UW33</accession>
<evidence type="ECO:0000259" key="2">
    <source>
        <dbReference type="PROSITE" id="PS50222"/>
    </source>
</evidence>
<feature type="domain" description="EF-hand" evidence="2">
    <location>
        <begin position="3254"/>
        <end position="3290"/>
    </location>
</feature>
<feature type="domain" description="EF-hand" evidence="2">
    <location>
        <begin position="265"/>
        <end position="300"/>
    </location>
</feature>
<evidence type="ECO:0000256" key="1">
    <source>
        <dbReference type="SAM" id="Coils"/>
    </source>
</evidence>
<gene>
    <name evidence="3" type="ORF">POCTA_138.1.T0530123</name>
</gene>
<reference evidence="3" key="1">
    <citation type="submission" date="2021-01" db="EMBL/GenBank/DDBJ databases">
        <authorList>
            <consortium name="Genoscope - CEA"/>
            <person name="William W."/>
        </authorList>
    </citation>
    <scope>NUCLEOTIDE SEQUENCE</scope>
</reference>
<dbReference type="PROSITE" id="PS00018">
    <property type="entry name" value="EF_HAND_1"/>
    <property type="match status" value="2"/>
</dbReference>
<dbReference type="GO" id="GO:0071108">
    <property type="term" value="P:protein K48-linked deubiquitination"/>
    <property type="evidence" value="ECO:0007669"/>
    <property type="project" value="TreeGrafter"/>
</dbReference>